<dbReference type="Proteomes" id="UP000051677">
    <property type="component" value="Unassembled WGS sequence"/>
</dbReference>
<dbReference type="EMBL" id="LKTM01000057">
    <property type="protein sequence ID" value="KQH79922.1"/>
    <property type="molecule type" value="Genomic_DNA"/>
</dbReference>
<feature type="chain" id="PRO_5006194341" evidence="1">
    <location>
        <begin position="32"/>
        <end position="111"/>
    </location>
</feature>
<accession>A0A0Q2LVY8</accession>
<dbReference type="AlphaFoldDB" id="A0A0Q2LVY8"/>
<evidence type="ECO:0000313" key="3">
    <source>
        <dbReference type="Proteomes" id="UP000051677"/>
    </source>
</evidence>
<feature type="signal peptide" evidence="1">
    <location>
        <begin position="1"/>
        <end position="31"/>
    </location>
</feature>
<protein>
    <submittedName>
        <fullName evidence="2">Uncharacterized protein</fullName>
    </submittedName>
</protein>
<name>A0A0Q2LVY8_MYCGO</name>
<organism evidence="2 3">
    <name type="scientific">Mycobacterium gordonae</name>
    <dbReference type="NCBI Taxonomy" id="1778"/>
    <lineage>
        <taxon>Bacteria</taxon>
        <taxon>Bacillati</taxon>
        <taxon>Actinomycetota</taxon>
        <taxon>Actinomycetes</taxon>
        <taxon>Mycobacteriales</taxon>
        <taxon>Mycobacteriaceae</taxon>
        <taxon>Mycobacterium</taxon>
    </lineage>
</organism>
<gene>
    <name evidence="2" type="ORF">AO501_22405</name>
</gene>
<dbReference type="PROSITE" id="PS51257">
    <property type="entry name" value="PROKAR_LIPOPROTEIN"/>
    <property type="match status" value="1"/>
</dbReference>
<evidence type="ECO:0000313" key="2">
    <source>
        <dbReference type="EMBL" id="KQH79922.1"/>
    </source>
</evidence>
<keyword evidence="1" id="KW-0732">Signal</keyword>
<sequence length="111" mass="11581">MSAFIRCATLFPASVVSVLLVGCVACPTARAETTYGPGTYTVPGQLPHGIYTAGADMRDFAPACSFSTWTSDGKFINGDSVTAGKTLTANISASVVAQFITHGCTPWIKQE</sequence>
<reference evidence="2 3" key="1">
    <citation type="submission" date="2015-10" db="EMBL/GenBank/DDBJ databases">
        <title>Mycobacterium gordonae draft genome assembly.</title>
        <authorList>
            <person name="Ustinova V."/>
            <person name="Smirnova T."/>
            <person name="Blagodatskikh K."/>
            <person name="Varlamov D."/>
            <person name="Larionova E."/>
            <person name="Chernousova L."/>
        </authorList>
    </citation>
    <scope>NUCLEOTIDE SEQUENCE [LARGE SCALE GENOMIC DNA]</scope>
    <source>
        <strain evidence="2 3">CTRI 14-8773</strain>
    </source>
</reference>
<comment type="caution">
    <text evidence="2">The sequence shown here is derived from an EMBL/GenBank/DDBJ whole genome shotgun (WGS) entry which is preliminary data.</text>
</comment>
<evidence type="ECO:0000256" key="1">
    <source>
        <dbReference type="SAM" id="SignalP"/>
    </source>
</evidence>
<proteinExistence type="predicted"/>